<dbReference type="Proteomes" id="UP000807353">
    <property type="component" value="Unassembled WGS sequence"/>
</dbReference>
<protein>
    <recommendedName>
        <fullName evidence="3">Ubiquitin 3 binding protein But2 C-terminal domain-containing protein</fullName>
    </recommendedName>
</protein>
<name>A0A9P5Y8B5_9AGAR</name>
<dbReference type="OrthoDB" id="3350619at2759"/>
<dbReference type="EMBL" id="MU150257">
    <property type="protein sequence ID" value="KAF9464039.1"/>
    <property type="molecule type" value="Genomic_DNA"/>
</dbReference>
<proteinExistence type="predicted"/>
<keyword evidence="2" id="KW-1185">Reference proteome</keyword>
<comment type="caution">
    <text evidence="1">The sequence shown here is derived from an EMBL/GenBank/DDBJ whole genome shotgun (WGS) entry which is preliminary data.</text>
</comment>
<sequence length="268" mass="30700">MLQYLYAPLSQQKSKDEDLEPQTSQQGDSTSHLLRLAYVGSIISSLLSLFLFGHGYWDSYHVIKASNPTLRRPSTYMYLEKVTTTPKVSPPQIFSFAHILLQIDTKDPHRKLKEDSRWYQSNFGEIHPDDRHFLVSSQVNTVVQFRNLDFGMENCHLNPTIPTNITSFDTQLNVDPSSELDIWMLDNSWELSRHVEWNTAPARRSHFATISLSGGGHTPVEFRCPSTSFSTFEFSCSKRTPDCHIEFWQMSGVPLNGVYLVQHASLIK</sequence>
<accession>A0A9P5Y8B5</accession>
<gene>
    <name evidence="1" type="ORF">BDZ94DRAFT_1191856</name>
</gene>
<dbReference type="AlphaFoldDB" id="A0A9P5Y8B5"/>
<evidence type="ECO:0000313" key="2">
    <source>
        <dbReference type="Proteomes" id="UP000807353"/>
    </source>
</evidence>
<evidence type="ECO:0008006" key="3">
    <source>
        <dbReference type="Google" id="ProtNLM"/>
    </source>
</evidence>
<reference evidence="1" key="1">
    <citation type="submission" date="2020-11" db="EMBL/GenBank/DDBJ databases">
        <authorList>
            <consortium name="DOE Joint Genome Institute"/>
            <person name="Ahrendt S."/>
            <person name="Riley R."/>
            <person name="Andreopoulos W."/>
            <person name="Labutti K."/>
            <person name="Pangilinan J."/>
            <person name="Ruiz-Duenas F.J."/>
            <person name="Barrasa J.M."/>
            <person name="Sanchez-Garcia M."/>
            <person name="Camarero S."/>
            <person name="Miyauchi S."/>
            <person name="Serrano A."/>
            <person name="Linde D."/>
            <person name="Babiker R."/>
            <person name="Drula E."/>
            <person name="Ayuso-Fernandez I."/>
            <person name="Pacheco R."/>
            <person name="Padilla G."/>
            <person name="Ferreira P."/>
            <person name="Barriuso J."/>
            <person name="Kellner H."/>
            <person name="Castanera R."/>
            <person name="Alfaro M."/>
            <person name="Ramirez L."/>
            <person name="Pisabarro A.G."/>
            <person name="Kuo A."/>
            <person name="Tritt A."/>
            <person name="Lipzen A."/>
            <person name="He G."/>
            <person name="Yan M."/>
            <person name="Ng V."/>
            <person name="Cullen D."/>
            <person name="Martin F."/>
            <person name="Rosso M.-N."/>
            <person name="Henrissat B."/>
            <person name="Hibbett D."/>
            <person name="Martinez A.T."/>
            <person name="Grigoriev I.V."/>
        </authorList>
    </citation>
    <scope>NUCLEOTIDE SEQUENCE</scope>
    <source>
        <strain evidence="1">CBS 247.69</strain>
    </source>
</reference>
<organism evidence="1 2">
    <name type="scientific">Collybia nuda</name>
    <dbReference type="NCBI Taxonomy" id="64659"/>
    <lineage>
        <taxon>Eukaryota</taxon>
        <taxon>Fungi</taxon>
        <taxon>Dikarya</taxon>
        <taxon>Basidiomycota</taxon>
        <taxon>Agaricomycotina</taxon>
        <taxon>Agaricomycetes</taxon>
        <taxon>Agaricomycetidae</taxon>
        <taxon>Agaricales</taxon>
        <taxon>Tricholomatineae</taxon>
        <taxon>Clitocybaceae</taxon>
        <taxon>Collybia</taxon>
    </lineage>
</organism>
<evidence type="ECO:0000313" key="1">
    <source>
        <dbReference type="EMBL" id="KAF9464039.1"/>
    </source>
</evidence>